<evidence type="ECO:0000313" key="2">
    <source>
        <dbReference type="Proteomes" id="UP000001055"/>
    </source>
</evidence>
<dbReference type="KEGG" id="pno:SNOG_11273"/>
<dbReference type="AlphaFoldDB" id="Q0UAE1"/>
<dbReference type="Proteomes" id="UP000001055">
    <property type="component" value="Unassembled WGS sequence"/>
</dbReference>
<accession>Q0UAE1</accession>
<dbReference type="GeneID" id="5978428"/>
<proteinExistence type="predicted"/>
<gene>
    <name evidence="1" type="ORF">SNOG_11273</name>
</gene>
<organism evidence="1 2">
    <name type="scientific">Phaeosphaeria nodorum (strain SN15 / ATCC MYA-4574 / FGSC 10173)</name>
    <name type="common">Glume blotch fungus</name>
    <name type="synonym">Parastagonospora nodorum</name>
    <dbReference type="NCBI Taxonomy" id="321614"/>
    <lineage>
        <taxon>Eukaryota</taxon>
        <taxon>Fungi</taxon>
        <taxon>Dikarya</taxon>
        <taxon>Ascomycota</taxon>
        <taxon>Pezizomycotina</taxon>
        <taxon>Dothideomycetes</taxon>
        <taxon>Pleosporomycetidae</taxon>
        <taxon>Pleosporales</taxon>
        <taxon>Pleosporineae</taxon>
        <taxon>Phaeosphaeriaceae</taxon>
        <taxon>Parastagonospora</taxon>
    </lineage>
</organism>
<dbReference type="InParanoid" id="Q0UAE1"/>
<name>Q0UAE1_PHANO</name>
<protein>
    <submittedName>
        <fullName evidence="1">Uncharacterized protein</fullName>
    </submittedName>
</protein>
<dbReference type="EMBL" id="CH445343">
    <property type="protein sequence ID" value="EAT80981.1"/>
    <property type="molecule type" value="Genomic_DNA"/>
</dbReference>
<reference evidence="2" key="1">
    <citation type="journal article" date="2007" name="Plant Cell">
        <title>Dothideomycete-plant interactions illuminated by genome sequencing and EST analysis of the wheat pathogen Stagonospora nodorum.</title>
        <authorList>
            <person name="Hane J.K."/>
            <person name="Lowe R.G."/>
            <person name="Solomon P.S."/>
            <person name="Tan K.C."/>
            <person name="Schoch C.L."/>
            <person name="Spatafora J.W."/>
            <person name="Crous P.W."/>
            <person name="Kodira C."/>
            <person name="Birren B.W."/>
            <person name="Galagan J.E."/>
            <person name="Torriani S.F."/>
            <person name="McDonald B.A."/>
            <person name="Oliver R.P."/>
        </authorList>
    </citation>
    <scope>NUCLEOTIDE SEQUENCE [LARGE SCALE GENOMIC DNA]</scope>
    <source>
        <strain evidence="2">SN15 / ATCC MYA-4574 / FGSC 10173</strain>
    </source>
</reference>
<sequence length="142" mass="16552">MNGPITRPRVYVPNSVRRAVPRVKRNAEFLPQHDRTNGLFICTRNISKRTRITQEPVSEQQWARWQGSQMRDKLKMLYRSSRPQGNPLPTRIGLEIEVQESSTIADRLFLVIFRLDCERSPIHCSWLYFGAIISVEINETQG</sequence>
<dbReference type="RefSeq" id="XP_001801516.1">
    <property type="nucleotide sequence ID" value="XM_001801464.1"/>
</dbReference>
<evidence type="ECO:0000313" key="1">
    <source>
        <dbReference type="EMBL" id="EAT80981.1"/>
    </source>
</evidence>